<dbReference type="PRINTS" id="PR00111">
    <property type="entry name" value="ABHYDROLASE"/>
</dbReference>
<dbReference type="RefSeq" id="WP_084731324.1">
    <property type="nucleotide sequence ID" value="NZ_FQVL01000004.1"/>
</dbReference>
<evidence type="ECO:0000259" key="1">
    <source>
        <dbReference type="Pfam" id="PF00561"/>
    </source>
</evidence>
<dbReference type="Proteomes" id="UP000184476">
    <property type="component" value="Unassembled WGS sequence"/>
</dbReference>
<name>A0A1M4X0E3_9BACL</name>
<dbReference type="InterPro" id="IPR050266">
    <property type="entry name" value="AB_hydrolase_sf"/>
</dbReference>
<feature type="domain" description="AB hydrolase-1" evidence="1">
    <location>
        <begin position="22"/>
        <end position="248"/>
    </location>
</feature>
<keyword evidence="3" id="KW-1185">Reference proteome</keyword>
<dbReference type="AlphaFoldDB" id="A0A1M4X0E3"/>
<sequence>MKSIKTSSNTTITYKDEGNGHPIVLIHGFMGDHRYWDTLFSSLTNHSRVIVLDLPGHGSSSMPNQNLSIEEYAAEIDSFLEQLQLSQVTLIGHSLGGYITAAFAELYAHRLARFAFIHSTALPDTEESKKNREAGINAIQKDGVHPFVDGLIPKLFAQDHHQRNADAIQYAKEIGYHTSEAGAISALYAMRDRPNRVKVLEDTQLPVLVVAGSDDGVVPPKRAFTTDRPNIQHVLLQDVGHMSMYEAPESLLSALENFIKSPSI</sequence>
<reference evidence="2 3" key="1">
    <citation type="submission" date="2016-11" db="EMBL/GenBank/DDBJ databases">
        <authorList>
            <person name="Jaros S."/>
            <person name="Januszkiewicz K."/>
            <person name="Wedrychowicz H."/>
        </authorList>
    </citation>
    <scope>NUCLEOTIDE SEQUENCE [LARGE SCALE GENOMIC DNA]</scope>
    <source>
        <strain evidence="2 3">DSM 44666</strain>
    </source>
</reference>
<dbReference type="PANTHER" id="PTHR43798">
    <property type="entry name" value="MONOACYLGLYCEROL LIPASE"/>
    <property type="match status" value="1"/>
</dbReference>
<proteinExistence type="predicted"/>
<dbReference type="OrthoDB" id="252464at2"/>
<accession>A0A1M4X0E3</accession>
<dbReference type="SUPFAM" id="SSF53474">
    <property type="entry name" value="alpha/beta-Hydrolases"/>
    <property type="match status" value="1"/>
</dbReference>
<gene>
    <name evidence="2" type="ORF">SAMN05444392_10462</name>
</gene>
<dbReference type="InterPro" id="IPR000073">
    <property type="entry name" value="AB_hydrolase_1"/>
</dbReference>
<protein>
    <submittedName>
        <fullName evidence="2">Pimeloyl-ACP methyl ester carboxylesterase</fullName>
    </submittedName>
</protein>
<dbReference type="Pfam" id="PF00561">
    <property type="entry name" value="Abhydrolase_1"/>
    <property type="match status" value="1"/>
</dbReference>
<evidence type="ECO:0000313" key="2">
    <source>
        <dbReference type="EMBL" id="SHE86978.1"/>
    </source>
</evidence>
<organism evidence="2 3">
    <name type="scientific">Seinonella peptonophila</name>
    <dbReference type="NCBI Taxonomy" id="112248"/>
    <lineage>
        <taxon>Bacteria</taxon>
        <taxon>Bacillati</taxon>
        <taxon>Bacillota</taxon>
        <taxon>Bacilli</taxon>
        <taxon>Bacillales</taxon>
        <taxon>Thermoactinomycetaceae</taxon>
        <taxon>Seinonella</taxon>
    </lineage>
</organism>
<evidence type="ECO:0000313" key="3">
    <source>
        <dbReference type="Proteomes" id="UP000184476"/>
    </source>
</evidence>
<dbReference type="EMBL" id="FQVL01000004">
    <property type="protein sequence ID" value="SHE86978.1"/>
    <property type="molecule type" value="Genomic_DNA"/>
</dbReference>
<dbReference type="STRING" id="112248.SAMN05444392_10462"/>
<dbReference type="Gene3D" id="3.40.50.1820">
    <property type="entry name" value="alpha/beta hydrolase"/>
    <property type="match status" value="1"/>
</dbReference>
<dbReference type="InterPro" id="IPR029058">
    <property type="entry name" value="AB_hydrolase_fold"/>
</dbReference>